<gene>
    <name evidence="1" type="ORF">METZ01_LOCUS163762</name>
</gene>
<dbReference type="EMBL" id="UINC01028967">
    <property type="protein sequence ID" value="SVB10908.1"/>
    <property type="molecule type" value="Genomic_DNA"/>
</dbReference>
<organism evidence="1">
    <name type="scientific">marine metagenome</name>
    <dbReference type="NCBI Taxonomy" id="408172"/>
    <lineage>
        <taxon>unclassified sequences</taxon>
        <taxon>metagenomes</taxon>
        <taxon>ecological metagenomes</taxon>
    </lineage>
</organism>
<feature type="non-terminal residue" evidence="1">
    <location>
        <position position="176"/>
    </location>
</feature>
<protein>
    <submittedName>
        <fullName evidence="1">Uncharacterized protein</fullName>
    </submittedName>
</protein>
<dbReference type="AlphaFoldDB" id="A0A382BAW1"/>
<evidence type="ECO:0000313" key="1">
    <source>
        <dbReference type="EMBL" id="SVB10908.1"/>
    </source>
</evidence>
<accession>A0A382BAW1</accession>
<reference evidence="1" key="1">
    <citation type="submission" date="2018-05" db="EMBL/GenBank/DDBJ databases">
        <authorList>
            <person name="Lanie J.A."/>
            <person name="Ng W.-L."/>
            <person name="Kazmierczak K.M."/>
            <person name="Andrzejewski T.M."/>
            <person name="Davidsen T.M."/>
            <person name="Wayne K.J."/>
            <person name="Tettelin H."/>
            <person name="Glass J.I."/>
            <person name="Rusch D."/>
            <person name="Podicherti R."/>
            <person name="Tsui H.-C.T."/>
            <person name="Winkler M.E."/>
        </authorList>
    </citation>
    <scope>NUCLEOTIDE SEQUENCE</scope>
</reference>
<proteinExistence type="predicted"/>
<sequence length="176" mass="20256">MLHQILFYILIIFTSVNANEVRKRFPVQAKDDFSNRHLARIGDYPFPTNPMNDRARGYLLQGKAQTAVMNYGNYIDIEVNPNGAWGEYAYLYEVSFLAGIPGQSYSYHYSWDLIEIVEDESGIPLYSIWESHSAYDAWYADGDTNFVGIIFNSEDDFGLWEPDSVSKKLSTDYIDD</sequence>
<name>A0A382BAW1_9ZZZZ</name>